<evidence type="ECO:0000313" key="3">
    <source>
        <dbReference type="Proteomes" id="UP001596203"/>
    </source>
</evidence>
<dbReference type="SUPFAM" id="SSF56219">
    <property type="entry name" value="DNase I-like"/>
    <property type="match status" value="1"/>
</dbReference>
<keyword evidence="2" id="KW-0255">Endonuclease</keyword>
<evidence type="ECO:0000313" key="2">
    <source>
        <dbReference type="EMBL" id="MFC6015332.1"/>
    </source>
</evidence>
<dbReference type="EMBL" id="JBHSPR010000001">
    <property type="protein sequence ID" value="MFC6015332.1"/>
    <property type="molecule type" value="Genomic_DNA"/>
</dbReference>
<feature type="domain" description="Endonuclease/exonuclease/phosphatase" evidence="1">
    <location>
        <begin position="122"/>
        <end position="226"/>
    </location>
</feature>
<dbReference type="InterPro" id="IPR005135">
    <property type="entry name" value="Endo/exonuclease/phosphatase"/>
</dbReference>
<accession>A0ABW1K0S9</accession>
<keyword evidence="3" id="KW-1185">Reference proteome</keyword>
<protein>
    <submittedName>
        <fullName evidence="2">Endonuclease/exonuclease/phosphatase family protein</fullName>
    </submittedName>
</protein>
<comment type="caution">
    <text evidence="2">The sequence shown here is derived from an EMBL/GenBank/DDBJ whole genome shotgun (WGS) entry which is preliminary data.</text>
</comment>
<dbReference type="Gene3D" id="3.60.10.10">
    <property type="entry name" value="Endonuclease/exonuclease/phosphatase"/>
    <property type="match status" value="1"/>
</dbReference>
<name>A0ABW1K0S9_9ACTN</name>
<keyword evidence="2" id="KW-0540">Nuclease</keyword>
<dbReference type="Pfam" id="PF03372">
    <property type="entry name" value="Exo_endo_phos"/>
    <property type="match status" value="1"/>
</dbReference>
<organism evidence="2 3">
    <name type="scientific">Plantactinospora solaniradicis</name>
    <dbReference type="NCBI Taxonomy" id="1723736"/>
    <lineage>
        <taxon>Bacteria</taxon>
        <taxon>Bacillati</taxon>
        <taxon>Actinomycetota</taxon>
        <taxon>Actinomycetes</taxon>
        <taxon>Micromonosporales</taxon>
        <taxon>Micromonosporaceae</taxon>
        <taxon>Plantactinospora</taxon>
    </lineage>
</organism>
<sequence length="238" mass="25109">MTTSRVDFNEVRKLGTEVRRAQSALDAGVQGFSNAPSPATSVRQGRLPVATPFGNTSAGAACLGAQQQASSTMGGVLKAFAATVDSDAERLELALALYRTTDAEAADKLLKTNRNRVDLFSTHLSVADDGHAQDQAKQITELRTMAGDQNLGNTVVAGDFNALSTGNSPSAQAIRDFGRQGFDVNAGDIHDGRGGTSASNRRIDHVLPRGVGASEATRWDRTPSDHDGQVVDLTLSNW</sequence>
<dbReference type="InterPro" id="IPR036691">
    <property type="entry name" value="Endo/exonu/phosph_ase_sf"/>
</dbReference>
<proteinExistence type="predicted"/>
<keyword evidence="2" id="KW-0378">Hydrolase</keyword>
<reference evidence="3" key="1">
    <citation type="journal article" date="2019" name="Int. J. Syst. Evol. Microbiol.">
        <title>The Global Catalogue of Microorganisms (GCM) 10K type strain sequencing project: providing services to taxonomists for standard genome sequencing and annotation.</title>
        <authorList>
            <consortium name="The Broad Institute Genomics Platform"/>
            <consortium name="The Broad Institute Genome Sequencing Center for Infectious Disease"/>
            <person name="Wu L."/>
            <person name="Ma J."/>
        </authorList>
    </citation>
    <scope>NUCLEOTIDE SEQUENCE [LARGE SCALE GENOMIC DNA]</scope>
    <source>
        <strain evidence="3">ZS-35-S2</strain>
    </source>
</reference>
<evidence type="ECO:0000259" key="1">
    <source>
        <dbReference type="Pfam" id="PF03372"/>
    </source>
</evidence>
<dbReference type="GO" id="GO:0004519">
    <property type="term" value="F:endonuclease activity"/>
    <property type="evidence" value="ECO:0007669"/>
    <property type="project" value="UniProtKB-KW"/>
</dbReference>
<dbReference type="RefSeq" id="WP_377417274.1">
    <property type="nucleotide sequence ID" value="NZ_JBHSPR010000001.1"/>
</dbReference>
<dbReference type="Proteomes" id="UP001596203">
    <property type="component" value="Unassembled WGS sequence"/>
</dbReference>
<gene>
    <name evidence="2" type="ORF">ACFP2T_03860</name>
</gene>